<keyword evidence="1" id="KW-0479">Metal-binding</keyword>
<sequence length="660" mass="71267">MSLKSDLIAQLRRFDDDAWAALANRGLLRRAGKDLTACVPEIVADSPAGLEIRVGSALVRFDERGPASATCDCPSGRICQHIIAGGLWLASTADSSPDDGLEQELLAITVEQLTEYAGKAGYRWALRYVDEIESAVRVELGRQVILTLSSPRVTYRYVGGGPAGLMPDTELAAPERFQVAVVLAYQRLAGVGPPPAPRDEQARSSHQLTDSRARLRSAATQLLTDTVRLGIAHSSASIHQRYETLAVWAQGAEYHRLARALSRIADHVELLLDRSARADEHRLLDEAALAYALVCAMEGSEQPRLMGQARGRYDSVRRMDLLGLGAYPWRAASGYHGLTALFWWPAENRFVAWTDARPESMPGFEPRGRYQGVANWDGMASPADATGAEVRLSDAKLSSSGRLSGAEGTRAAVVPLTGEALAAALPVVTRWADLARQPRSLLDVPAPLEDWFVLRPAVFQRPRFDPNSQSLSWGILDEQGETLTLVLPYTAENAHAISRIEALTDEDLGPETLLSAQLRPARNGLSGEPMSLIHPGRSAGIAVDPLHFGVAPAQQPAGRKVRPPADDVPVEWLPPVLEELRGWLVRRAERGTGAGAGSAVLAELASRHRAAREAGFAIFPDPATGDATGADPAVAILRSCYLVQQVTQMLNQHSAFVVRG</sequence>
<dbReference type="Proteomes" id="UP001501222">
    <property type="component" value="Unassembled WGS sequence"/>
</dbReference>
<keyword evidence="1" id="KW-0862">Zinc</keyword>
<evidence type="ECO:0000313" key="5">
    <source>
        <dbReference type="Proteomes" id="UP001501222"/>
    </source>
</evidence>
<proteinExistence type="predicted"/>
<name>A0ABP6YFF9_9ACTN</name>
<gene>
    <name evidence="4" type="ORF">GCM10022235_59540</name>
</gene>
<feature type="domain" description="SWIM-type" evidence="3">
    <location>
        <begin position="57"/>
        <end position="90"/>
    </location>
</feature>
<protein>
    <recommendedName>
        <fullName evidence="3">SWIM-type domain-containing protein</fullName>
    </recommendedName>
</protein>
<dbReference type="InterPro" id="IPR007527">
    <property type="entry name" value="Znf_SWIM"/>
</dbReference>
<feature type="compositionally biased region" description="Basic and acidic residues" evidence="2">
    <location>
        <begin position="197"/>
        <end position="211"/>
    </location>
</feature>
<evidence type="ECO:0000256" key="1">
    <source>
        <dbReference type="PROSITE-ProRule" id="PRU00325"/>
    </source>
</evidence>
<organism evidence="4 5">
    <name type="scientific">Kribbella ginsengisoli</name>
    <dbReference type="NCBI Taxonomy" id="363865"/>
    <lineage>
        <taxon>Bacteria</taxon>
        <taxon>Bacillati</taxon>
        <taxon>Actinomycetota</taxon>
        <taxon>Actinomycetes</taxon>
        <taxon>Propionibacteriales</taxon>
        <taxon>Kribbellaceae</taxon>
        <taxon>Kribbella</taxon>
    </lineage>
</organism>
<accession>A0ABP6YFF9</accession>
<evidence type="ECO:0000259" key="3">
    <source>
        <dbReference type="PROSITE" id="PS50966"/>
    </source>
</evidence>
<dbReference type="EMBL" id="BAABAA010000009">
    <property type="protein sequence ID" value="GAA3581287.1"/>
    <property type="molecule type" value="Genomic_DNA"/>
</dbReference>
<comment type="caution">
    <text evidence="4">The sequence shown here is derived from an EMBL/GenBank/DDBJ whole genome shotgun (WGS) entry which is preliminary data.</text>
</comment>
<feature type="region of interest" description="Disordered" evidence="2">
    <location>
        <begin position="192"/>
        <end position="211"/>
    </location>
</feature>
<evidence type="ECO:0000256" key="2">
    <source>
        <dbReference type="SAM" id="MobiDB-lite"/>
    </source>
</evidence>
<keyword evidence="1" id="KW-0863">Zinc-finger</keyword>
<dbReference type="PROSITE" id="PS50966">
    <property type="entry name" value="ZF_SWIM"/>
    <property type="match status" value="1"/>
</dbReference>
<reference evidence="5" key="1">
    <citation type="journal article" date="2019" name="Int. J. Syst. Evol. Microbiol.">
        <title>The Global Catalogue of Microorganisms (GCM) 10K type strain sequencing project: providing services to taxonomists for standard genome sequencing and annotation.</title>
        <authorList>
            <consortium name="The Broad Institute Genomics Platform"/>
            <consortium name="The Broad Institute Genome Sequencing Center for Infectious Disease"/>
            <person name="Wu L."/>
            <person name="Ma J."/>
        </authorList>
    </citation>
    <scope>NUCLEOTIDE SEQUENCE [LARGE SCALE GENOMIC DNA]</scope>
    <source>
        <strain evidence="5">JCM 16928</strain>
    </source>
</reference>
<dbReference type="RefSeq" id="WP_344846111.1">
    <property type="nucleotide sequence ID" value="NZ_BAABAA010000009.1"/>
</dbReference>
<keyword evidence="5" id="KW-1185">Reference proteome</keyword>
<evidence type="ECO:0000313" key="4">
    <source>
        <dbReference type="EMBL" id="GAA3581287.1"/>
    </source>
</evidence>